<dbReference type="AlphaFoldDB" id="A0A1L3ZY51"/>
<organism evidence="1 2">
    <name type="scientific">Tardibacter chloracetimidivorans</name>
    <dbReference type="NCBI Taxonomy" id="1921510"/>
    <lineage>
        <taxon>Bacteria</taxon>
        <taxon>Pseudomonadati</taxon>
        <taxon>Pseudomonadota</taxon>
        <taxon>Alphaproteobacteria</taxon>
        <taxon>Sphingomonadales</taxon>
        <taxon>Sphingomonadaceae</taxon>
        <taxon>Tardibacter</taxon>
    </lineage>
</organism>
<name>A0A1L3ZY51_9SPHN</name>
<evidence type="ECO:0000313" key="2">
    <source>
        <dbReference type="Proteomes" id="UP000182063"/>
    </source>
</evidence>
<dbReference type="KEGG" id="sphj:BSL82_15760"/>
<sequence length="145" mass="16269">MTDPAELAKGLDLSTDPRHAPGEEWRSMMTLAASVTSDLVVYRSAMAPVRRIHTVLDKDMAYFSPQFDGIPLPVCDDFPDGADCVLFRCKIPSVEWALKRLALHVCDWAKSNPGTWALGIGIMTYNEQSSEFEAYLPLIRMQRPH</sequence>
<reference evidence="2" key="1">
    <citation type="submission" date="2016-11" db="EMBL/GenBank/DDBJ databases">
        <title>Complete Genome Sequence of alachlor-degrading Sphingomonas sp. strain JJ-A5.</title>
        <authorList>
            <person name="Lee H."/>
            <person name="Ka J.-O."/>
        </authorList>
    </citation>
    <scope>NUCLEOTIDE SEQUENCE [LARGE SCALE GENOMIC DNA]</scope>
    <source>
        <strain evidence="2">JJ-A5</strain>
    </source>
</reference>
<keyword evidence="2" id="KW-1185">Reference proteome</keyword>
<dbReference type="STRING" id="1921510.BSL82_15760"/>
<accession>A0A1L3ZY51</accession>
<dbReference type="OrthoDB" id="9807519at2"/>
<proteinExistence type="predicted"/>
<dbReference type="Proteomes" id="UP000182063">
    <property type="component" value="Chromosome"/>
</dbReference>
<gene>
    <name evidence="1" type="ORF">BSL82_15760</name>
</gene>
<dbReference type="EMBL" id="CP018221">
    <property type="protein sequence ID" value="API60561.1"/>
    <property type="molecule type" value="Genomic_DNA"/>
</dbReference>
<protein>
    <submittedName>
        <fullName evidence="1">Uncharacterized protein</fullName>
    </submittedName>
</protein>
<evidence type="ECO:0000313" key="1">
    <source>
        <dbReference type="EMBL" id="API60561.1"/>
    </source>
</evidence>
<dbReference type="RefSeq" id="WP_072598225.1">
    <property type="nucleotide sequence ID" value="NZ_CP018221.1"/>
</dbReference>